<evidence type="ECO:0000256" key="2">
    <source>
        <dbReference type="ARBA" id="ARBA00023180"/>
    </source>
</evidence>
<evidence type="ECO:0000256" key="3">
    <source>
        <dbReference type="SAM" id="MobiDB-lite"/>
    </source>
</evidence>
<dbReference type="PROSITE" id="PS51485">
    <property type="entry name" value="PHYTOCYANIN"/>
    <property type="match status" value="1"/>
</dbReference>
<feature type="chain" id="PRO_5013930258" description="Phytocyanin domain-containing protein" evidence="4">
    <location>
        <begin position="26"/>
        <end position="221"/>
    </location>
</feature>
<feature type="region of interest" description="Disordered" evidence="3">
    <location>
        <begin position="129"/>
        <end position="198"/>
    </location>
</feature>
<organism evidence="6 7">
    <name type="scientific">Handroanthus impetiginosus</name>
    <dbReference type="NCBI Taxonomy" id="429701"/>
    <lineage>
        <taxon>Eukaryota</taxon>
        <taxon>Viridiplantae</taxon>
        <taxon>Streptophyta</taxon>
        <taxon>Embryophyta</taxon>
        <taxon>Tracheophyta</taxon>
        <taxon>Spermatophyta</taxon>
        <taxon>Magnoliopsida</taxon>
        <taxon>eudicotyledons</taxon>
        <taxon>Gunneridae</taxon>
        <taxon>Pentapetalae</taxon>
        <taxon>asterids</taxon>
        <taxon>lamiids</taxon>
        <taxon>Lamiales</taxon>
        <taxon>Bignoniaceae</taxon>
        <taxon>Crescentiina</taxon>
        <taxon>Tabebuia alliance</taxon>
        <taxon>Handroanthus</taxon>
    </lineage>
</organism>
<evidence type="ECO:0000313" key="7">
    <source>
        <dbReference type="Proteomes" id="UP000231279"/>
    </source>
</evidence>
<dbReference type="CDD" id="cd04216">
    <property type="entry name" value="Phytocyanin"/>
    <property type="match status" value="1"/>
</dbReference>
<keyword evidence="4" id="KW-0732">Signal</keyword>
<keyword evidence="2" id="KW-0325">Glycoprotein</keyword>
<dbReference type="PANTHER" id="PTHR33021:SF31">
    <property type="entry name" value="OS02G0720100 PROTEIN"/>
    <property type="match status" value="1"/>
</dbReference>
<accession>A0A2G9FZY9</accession>
<evidence type="ECO:0000256" key="4">
    <source>
        <dbReference type="SAM" id="SignalP"/>
    </source>
</evidence>
<dbReference type="Proteomes" id="UP000231279">
    <property type="component" value="Unassembled WGS sequence"/>
</dbReference>
<dbReference type="GO" id="GO:0005886">
    <property type="term" value="C:plasma membrane"/>
    <property type="evidence" value="ECO:0007669"/>
    <property type="project" value="TreeGrafter"/>
</dbReference>
<comment type="caution">
    <text evidence="6">The sequence shown here is derived from an EMBL/GenBank/DDBJ whole genome shotgun (WGS) entry which is preliminary data.</text>
</comment>
<feature type="compositionally biased region" description="Pro residues" evidence="3">
    <location>
        <begin position="140"/>
        <end position="163"/>
    </location>
</feature>
<dbReference type="InterPro" id="IPR039391">
    <property type="entry name" value="Phytocyanin-like"/>
</dbReference>
<dbReference type="SUPFAM" id="SSF49503">
    <property type="entry name" value="Cupredoxins"/>
    <property type="match status" value="1"/>
</dbReference>
<evidence type="ECO:0000259" key="5">
    <source>
        <dbReference type="PROSITE" id="PS51485"/>
    </source>
</evidence>
<dbReference type="AlphaFoldDB" id="A0A2G9FZY9"/>
<feature type="compositionally biased region" description="Pro residues" evidence="3">
    <location>
        <begin position="170"/>
        <end position="196"/>
    </location>
</feature>
<keyword evidence="7" id="KW-1185">Reference proteome</keyword>
<protein>
    <recommendedName>
        <fullName evidence="5">Phytocyanin domain-containing protein</fullName>
    </recommendedName>
</protein>
<evidence type="ECO:0000256" key="1">
    <source>
        <dbReference type="ARBA" id="ARBA00023157"/>
    </source>
</evidence>
<dbReference type="InterPro" id="IPR008972">
    <property type="entry name" value="Cupredoxin"/>
</dbReference>
<dbReference type="InterPro" id="IPR003245">
    <property type="entry name" value="Phytocyanin_dom"/>
</dbReference>
<reference evidence="7" key="1">
    <citation type="journal article" date="2018" name="Gigascience">
        <title>Genome assembly of the Pink Ipe (Handroanthus impetiginosus, Bignoniaceae), a highly valued, ecologically keystone Neotropical timber forest tree.</title>
        <authorList>
            <person name="Silva-Junior O.B."/>
            <person name="Grattapaglia D."/>
            <person name="Novaes E."/>
            <person name="Collevatti R.G."/>
        </authorList>
    </citation>
    <scope>NUCLEOTIDE SEQUENCE [LARGE SCALE GENOMIC DNA]</scope>
    <source>
        <strain evidence="7">cv. UFG-1</strain>
    </source>
</reference>
<name>A0A2G9FZY9_9LAMI</name>
<sequence>MAAVFKALAAVFLVVVALTGTRVSAETHHVVGDELGWGPALDVNSWLAGRVFRVGDKILFKYSETEDGVVELKGLEEFLSCNLTNPIRMYTDRENHIPLEKEGVRYFTSANPENCKSGLKLPVPVQPHADKWPSALPDDNPFPPLDPPPFIPVHPPPQEPVHPPPREPFHPPPEVDPPPFVPIPPAPEFGPPPPRRPSAAADLRALSSVLFAGMLICYMGI</sequence>
<dbReference type="Gene3D" id="2.60.40.420">
    <property type="entry name" value="Cupredoxins - blue copper proteins"/>
    <property type="match status" value="1"/>
</dbReference>
<feature type="domain" description="Phytocyanin" evidence="5">
    <location>
        <begin position="27"/>
        <end position="127"/>
    </location>
</feature>
<dbReference type="OrthoDB" id="1896188at2759"/>
<feature type="signal peptide" evidence="4">
    <location>
        <begin position="1"/>
        <end position="25"/>
    </location>
</feature>
<evidence type="ECO:0000313" key="6">
    <source>
        <dbReference type="EMBL" id="PIM98219.1"/>
    </source>
</evidence>
<dbReference type="Pfam" id="PF02298">
    <property type="entry name" value="Cu_bind_like"/>
    <property type="match status" value="1"/>
</dbReference>
<dbReference type="GO" id="GO:0009055">
    <property type="term" value="F:electron transfer activity"/>
    <property type="evidence" value="ECO:0007669"/>
    <property type="project" value="InterPro"/>
</dbReference>
<gene>
    <name evidence="6" type="ORF">CDL12_29304</name>
</gene>
<dbReference type="FunFam" id="2.60.40.420:FF:000034">
    <property type="entry name" value="Cupredoxin superfamily protein"/>
    <property type="match status" value="1"/>
</dbReference>
<keyword evidence="1" id="KW-1015">Disulfide bond</keyword>
<dbReference type="PANTHER" id="PTHR33021">
    <property type="entry name" value="BLUE COPPER PROTEIN"/>
    <property type="match status" value="1"/>
</dbReference>
<dbReference type="EMBL" id="NKXS01008609">
    <property type="protein sequence ID" value="PIM98219.1"/>
    <property type="molecule type" value="Genomic_DNA"/>
</dbReference>
<proteinExistence type="predicted"/>